<keyword evidence="1" id="KW-0812">Transmembrane</keyword>
<organism evidence="2 3">
    <name type="scientific">Lactuca saligna</name>
    <name type="common">Willowleaf lettuce</name>
    <dbReference type="NCBI Taxonomy" id="75948"/>
    <lineage>
        <taxon>Eukaryota</taxon>
        <taxon>Viridiplantae</taxon>
        <taxon>Streptophyta</taxon>
        <taxon>Embryophyta</taxon>
        <taxon>Tracheophyta</taxon>
        <taxon>Spermatophyta</taxon>
        <taxon>Magnoliopsida</taxon>
        <taxon>eudicotyledons</taxon>
        <taxon>Gunneridae</taxon>
        <taxon>Pentapetalae</taxon>
        <taxon>asterids</taxon>
        <taxon>campanulids</taxon>
        <taxon>Asterales</taxon>
        <taxon>Asteraceae</taxon>
        <taxon>Cichorioideae</taxon>
        <taxon>Cichorieae</taxon>
        <taxon>Lactucinae</taxon>
        <taxon>Lactuca</taxon>
    </lineage>
</organism>
<sequence length="164" mass="18157">MYLLPEKVKPRIDFSSISTSRRFLKPASCPIGSSTPDSAFPEDGPIELPFSIPSFISTDNDPTTLQVATNVLLTSTGTISIFLFLSLRRRAKSKRTETKKMLKEEALESLKAMTQVEANTPLLPLQSFLGGLFVGIIAIILYKFTTTIEASMNHQTIYDKIIPT</sequence>
<feature type="transmembrane region" description="Helical" evidence="1">
    <location>
        <begin position="122"/>
        <end position="142"/>
    </location>
</feature>
<dbReference type="InterPro" id="IPR021434">
    <property type="entry name" value="DUF3082"/>
</dbReference>
<evidence type="ECO:0000256" key="1">
    <source>
        <dbReference type="SAM" id="Phobius"/>
    </source>
</evidence>
<feature type="transmembrane region" description="Helical" evidence="1">
    <location>
        <begin position="67"/>
        <end position="87"/>
    </location>
</feature>
<dbReference type="EMBL" id="OX465079">
    <property type="protein sequence ID" value="CAI9277540.1"/>
    <property type="molecule type" value="Genomic_DNA"/>
</dbReference>
<evidence type="ECO:0000313" key="2">
    <source>
        <dbReference type="EMBL" id="CAI9277540.1"/>
    </source>
</evidence>
<protein>
    <submittedName>
        <fullName evidence="2">Uncharacterized protein</fullName>
    </submittedName>
</protein>
<gene>
    <name evidence="2" type="ORF">LSALG_LOCUS17462</name>
</gene>
<name>A0AA36E0C5_LACSI</name>
<dbReference type="AlphaFoldDB" id="A0AA36E0C5"/>
<keyword evidence="3" id="KW-1185">Reference proteome</keyword>
<evidence type="ECO:0000313" key="3">
    <source>
        <dbReference type="Proteomes" id="UP001177003"/>
    </source>
</evidence>
<keyword evidence="1" id="KW-1133">Transmembrane helix</keyword>
<dbReference type="Proteomes" id="UP001177003">
    <property type="component" value="Chromosome 3"/>
</dbReference>
<accession>A0AA36E0C5</accession>
<dbReference type="GO" id="GO:0009535">
    <property type="term" value="C:chloroplast thylakoid membrane"/>
    <property type="evidence" value="ECO:0007669"/>
    <property type="project" value="TreeGrafter"/>
</dbReference>
<proteinExistence type="predicted"/>
<dbReference type="PANTHER" id="PTHR35733">
    <property type="entry name" value="OS02G0307800 PROTEIN"/>
    <property type="match status" value="1"/>
</dbReference>
<dbReference type="PANTHER" id="PTHR35733:SF1">
    <property type="entry name" value="OS02G0307800 PROTEIN"/>
    <property type="match status" value="1"/>
</dbReference>
<keyword evidence="1" id="KW-0472">Membrane</keyword>
<dbReference type="Pfam" id="PF11282">
    <property type="entry name" value="DUF3082"/>
    <property type="match status" value="1"/>
</dbReference>
<reference evidence="2" key="1">
    <citation type="submission" date="2023-04" db="EMBL/GenBank/DDBJ databases">
        <authorList>
            <person name="Vijverberg K."/>
            <person name="Xiong W."/>
            <person name="Schranz E."/>
        </authorList>
    </citation>
    <scope>NUCLEOTIDE SEQUENCE</scope>
</reference>